<dbReference type="Proteomes" id="UP001596523">
    <property type="component" value="Unassembled WGS sequence"/>
</dbReference>
<reference evidence="3" key="1">
    <citation type="journal article" date="2019" name="Int. J. Syst. Evol. Microbiol.">
        <title>The Global Catalogue of Microorganisms (GCM) 10K type strain sequencing project: providing services to taxonomists for standard genome sequencing and annotation.</title>
        <authorList>
            <consortium name="The Broad Institute Genomics Platform"/>
            <consortium name="The Broad Institute Genome Sequencing Center for Infectious Disease"/>
            <person name="Wu L."/>
            <person name="Ma J."/>
        </authorList>
    </citation>
    <scope>NUCLEOTIDE SEQUENCE [LARGE SCALE GENOMIC DNA]</scope>
    <source>
        <strain evidence="3">SYNS20</strain>
    </source>
</reference>
<feature type="non-terminal residue" evidence="2">
    <location>
        <position position="1"/>
    </location>
</feature>
<dbReference type="Pfam" id="PF20060">
    <property type="entry name" value="DUF6459"/>
    <property type="match status" value="1"/>
</dbReference>
<protein>
    <submittedName>
        <fullName evidence="2">Rv3235 family protein</fullName>
    </submittedName>
</protein>
<proteinExistence type="predicted"/>
<feature type="compositionally biased region" description="Low complexity" evidence="1">
    <location>
        <begin position="25"/>
        <end position="84"/>
    </location>
</feature>
<evidence type="ECO:0000256" key="1">
    <source>
        <dbReference type="SAM" id="MobiDB-lite"/>
    </source>
</evidence>
<evidence type="ECO:0000313" key="3">
    <source>
        <dbReference type="Proteomes" id="UP001596523"/>
    </source>
</evidence>
<accession>A0ABW2JY91</accession>
<dbReference type="EMBL" id="JBHTCF010000035">
    <property type="protein sequence ID" value="MFC7310490.1"/>
    <property type="molecule type" value="Genomic_DNA"/>
</dbReference>
<sequence length="220" mass="24211">TSTSQPASSTRPVGTDGRPIAQPAGTDRPTSTTRPTGTGRPTPTTRPMDTDRPTTTTRPADTGHPTSTTRPASSTRPPSATRPPGRLDRSRPADRRDQRRPAVKTVRRRRIKPHELFAERLLAVLSGERPVQWMLKYSAGRGYQQLVELAPLTPLRTRGTRPVVRTCRALPLRPGVVEASACIAAGDQVRAMAFRLEQDTELRWRCTAVELGGERRPAEE</sequence>
<feature type="compositionally biased region" description="Basic and acidic residues" evidence="1">
    <location>
        <begin position="85"/>
        <end position="100"/>
    </location>
</feature>
<name>A0ABW2JY91_9ACTN</name>
<feature type="compositionally biased region" description="Polar residues" evidence="1">
    <location>
        <begin position="1"/>
        <end position="12"/>
    </location>
</feature>
<dbReference type="InterPro" id="IPR045596">
    <property type="entry name" value="DUF6459"/>
</dbReference>
<comment type="caution">
    <text evidence="2">The sequence shown here is derived from an EMBL/GenBank/DDBJ whole genome shotgun (WGS) entry which is preliminary data.</text>
</comment>
<keyword evidence="3" id="KW-1185">Reference proteome</keyword>
<evidence type="ECO:0000313" key="2">
    <source>
        <dbReference type="EMBL" id="MFC7310490.1"/>
    </source>
</evidence>
<organism evidence="2 3">
    <name type="scientific">Streptomyces monticola</name>
    <dbReference type="NCBI Taxonomy" id="2666263"/>
    <lineage>
        <taxon>Bacteria</taxon>
        <taxon>Bacillati</taxon>
        <taxon>Actinomycetota</taxon>
        <taxon>Actinomycetes</taxon>
        <taxon>Kitasatosporales</taxon>
        <taxon>Streptomycetaceae</taxon>
        <taxon>Streptomyces</taxon>
    </lineage>
</organism>
<feature type="region of interest" description="Disordered" evidence="1">
    <location>
        <begin position="1"/>
        <end position="107"/>
    </location>
</feature>
<gene>
    <name evidence="2" type="ORF">ACFQVC_40545</name>
</gene>
<dbReference type="RefSeq" id="WP_381841116.1">
    <property type="nucleotide sequence ID" value="NZ_JBHTCF010000035.1"/>
</dbReference>